<feature type="transmembrane region" description="Helical" evidence="4">
    <location>
        <begin position="183"/>
        <end position="204"/>
    </location>
</feature>
<dbReference type="CDD" id="cd00207">
    <property type="entry name" value="fer2"/>
    <property type="match status" value="1"/>
</dbReference>
<dbReference type="InterPro" id="IPR034804">
    <property type="entry name" value="SQR/QFR_C/D"/>
</dbReference>
<dbReference type="CDD" id="cd07302">
    <property type="entry name" value="CHD"/>
    <property type="match status" value="1"/>
</dbReference>
<evidence type="ECO:0000313" key="7">
    <source>
        <dbReference type="EMBL" id="MBB3772629.1"/>
    </source>
</evidence>
<sequence>MSLSSTTRPDEDTGHKRTHLRDVPWACGARQWSGIILFAFVLTHLLNHAVGVFGVEAMQHVQQWRWLIWQSLPGTLLLYGAALAHMGLTAYRVTLRRTWRMPRDEAWQIMSGLAIPLLVVNHVVQTRIAHTWFGVDTGYQAVLYKLWPGAVFSQSLLLVVAWSHGVIGMHHAMRYQNWYTARWRIAGLVLAVLIPCLALMGFIAGGREAALGPAPEALTAAQAGRLAMAGGTLYWGVAGFVAAFAGLIGVFYIRRRVGAIVTITYRGFGRVEVPRGTSVLEASRINHIPHPSSCRGRGRCATCRVQVLSGSEHVAEPFGGERMVLASLGAPENIRLACQLRPTQDLGVRILMPVLGRRFDVDQDEAAMEWALEREATILVLDLRAFTTLTHNRLPYEIAVLVNRFSSEMRQAVESHGGRVDQMYGDGLMAVFDTSDKKSTGARAALRAARDMSRVLELLNGEMRGALPIPIRAGIGIHTGRVVLARVSDGLGANELHAIGDTVAVAATLESASKEFLSDYVVSKEAAEASGFDFSRLTAREVTMDISGASISAYAIADAATLGEVMAGKAVLGILNMARA</sequence>
<evidence type="ECO:0000313" key="8">
    <source>
        <dbReference type="Proteomes" id="UP000533469"/>
    </source>
</evidence>
<feature type="domain" description="2Fe-2S ferredoxin-type" evidence="6">
    <location>
        <begin position="259"/>
        <end position="354"/>
    </location>
</feature>
<comment type="caution">
    <text evidence="7">The sequence shown here is derived from an EMBL/GenBank/DDBJ whole genome shotgun (WGS) entry which is preliminary data.</text>
</comment>
<dbReference type="GO" id="GO:0004016">
    <property type="term" value="F:adenylate cyclase activity"/>
    <property type="evidence" value="ECO:0007669"/>
    <property type="project" value="UniProtKB-EC"/>
</dbReference>
<dbReference type="Gene3D" id="3.30.70.1230">
    <property type="entry name" value="Nucleotide cyclase"/>
    <property type="match status" value="1"/>
</dbReference>
<organism evidence="7 8">
    <name type="scientific">Ancylobacter tetraedralis</name>
    <dbReference type="NCBI Taxonomy" id="217068"/>
    <lineage>
        <taxon>Bacteria</taxon>
        <taxon>Pseudomonadati</taxon>
        <taxon>Pseudomonadota</taxon>
        <taxon>Alphaproteobacteria</taxon>
        <taxon>Hyphomicrobiales</taxon>
        <taxon>Xanthobacteraceae</taxon>
        <taxon>Ancylobacter</taxon>
    </lineage>
</organism>
<feature type="transmembrane region" description="Helical" evidence="4">
    <location>
        <begin position="106"/>
        <end position="124"/>
    </location>
</feature>
<evidence type="ECO:0000259" key="6">
    <source>
        <dbReference type="PROSITE" id="PS51085"/>
    </source>
</evidence>
<dbReference type="PROSITE" id="PS50125">
    <property type="entry name" value="GUANYLATE_CYCLASE_2"/>
    <property type="match status" value="1"/>
</dbReference>
<dbReference type="EMBL" id="JACICD010000006">
    <property type="protein sequence ID" value="MBB3772629.1"/>
    <property type="molecule type" value="Genomic_DNA"/>
</dbReference>
<dbReference type="PROSITE" id="PS51085">
    <property type="entry name" value="2FE2S_FER_2"/>
    <property type="match status" value="1"/>
</dbReference>
<feature type="transmembrane region" description="Helical" evidence="4">
    <location>
        <begin position="75"/>
        <end position="94"/>
    </location>
</feature>
<evidence type="ECO:0000256" key="4">
    <source>
        <dbReference type="SAM" id="Phobius"/>
    </source>
</evidence>
<dbReference type="Gene3D" id="3.10.20.30">
    <property type="match status" value="1"/>
</dbReference>
<feature type="transmembrane region" description="Helical" evidence="4">
    <location>
        <begin position="35"/>
        <end position="55"/>
    </location>
</feature>
<keyword evidence="4" id="KW-1133">Transmembrane helix</keyword>
<evidence type="ECO:0000256" key="1">
    <source>
        <dbReference type="ARBA" id="ARBA00004651"/>
    </source>
</evidence>
<dbReference type="InterPro" id="IPR029787">
    <property type="entry name" value="Nucleotide_cyclase"/>
</dbReference>
<dbReference type="GO" id="GO:0005886">
    <property type="term" value="C:plasma membrane"/>
    <property type="evidence" value="ECO:0007669"/>
    <property type="project" value="UniProtKB-SubCell"/>
</dbReference>
<dbReference type="GO" id="GO:0006171">
    <property type="term" value="P:cAMP biosynthetic process"/>
    <property type="evidence" value="ECO:0007669"/>
    <property type="project" value="TreeGrafter"/>
</dbReference>
<dbReference type="RefSeq" id="WP_183190790.1">
    <property type="nucleotide sequence ID" value="NZ_JACICD010000006.1"/>
</dbReference>
<evidence type="ECO:0000259" key="5">
    <source>
        <dbReference type="PROSITE" id="PS50125"/>
    </source>
</evidence>
<feature type="domain" description="Guanylate cyclase" evidence="5">
    <location>
        <begin position="377"/>
        <end position="510"/>
    </location>
</feature>
<dbReference type="GO" id="GO:0051536">
    <property type="term" value="F:iron-sulfur cluster binding"/>
    <property type="evidence" value="ECO:0007669"/>
    <property type="project" value="InterPro"/>
</dbReference>
<dbReference type="Pfam" id="PF00211">
    <property type="entry name" value="Guanylate_cyc"/>
    <property type="match status" value="1"/>
</dbReference>
<evidence type="ECO:0000256" key="2">
    <source>
        <dbReference type="ARBA" id="ARBA00022475"/>
    </source>
</evidence>
<keyword evidence="4" id="KW-0812">Transmembrane</keyword>
<dbReference type="SUPFAM" id="SSF55073">
    <property type="entry name" value="Nucleotide cyclase"/>
    <property type="match status" value="1"/>
</dbReference>
<dbReference type="InterPro" id="IPR050697">
    <property type="entry name" value="Adenylyl/Guanylyl_Cyclase_3/4"/>
</dbReference>
<dbReference type="InterPro" id="IPR036010">
    <property type="entry name" value="2Fe-2S_ferredoxin-like_sf"/>
</dbReference>
<dbReference type="SUPFAM" id="SSF81343">
    <property type="entry name" value="Fumarate reductase respiratory complex transmembrane subunits"/>
    <property type="match status" value="1"/>
</dbReference>
<dbReference type="SMART" id="SM00044">
    <property type="entry name" value="CYCc"/>
    <property type="match status" value="1"/>
</dbReference>
<dbReference type="InterPro" id="IPR001041">
    <property type="entry name" value="2Fe-2S_ferredoxin-type"/>
</dbReference>
<accession>A0A839ZD13</accession>
<dbReference type="Proteomes" id="UP000533469">
    <property type="component" value="Unassembled WGS sequence"/>
</dbReference>
<feature type="transmembrane region" description="Helical" evidence="4">
    <location>
        <begin position="233"/>
        <end position="253"/>
    </location>
</feature>
<gene>
    <name evidence="7" type="ORF">FHS55_003250</name>
</gene>
<keyword evidence="3 4" id="KW-0472">Membrane</keyword>
<keyword evidence="2" id="KW-1003">Cell membrane</keyword>
<keyword evidence="7" id="KW-0456">Lyase</keyword>
<protein>
    <submittedName>
        <fullName evidence="7">Adenylate cyclase</fullName>
        <ecNumber evidence="7">4.6.1.1</ecNumber>
    </submittedName>
</protein>
<dbReference type="AlphaFoldDB" id="A0A839ZD13"/>
<evidence type="ECO:0000256" key="3">
    <source>
        <dbReference type="ARBA" id="ARBA00023136"/>
    </source>
</evidence>
<dbReference type="SUPFAM" id="SSF54292">
    <property type="entry name" value="2Fe-2S ferredoxin-like"/>
    <property type="match status" value="1"/>
</dbReference>
<reference evidence="7 8" key="1">
    <citation type="submission" date="2020-08" db="EMBL/GenBank/DDBJ databases">
        <title>Genomic Encyclopedia of Type Strains, Phase IV (KMG-IV): sequencing the most valuable type-strain genomes for metagenomic binning, comparative biology and taxonomic classification.</title>
        <authorList>
            <person name="Goeker M."/>
        </authorList>
    </citation>
    <scope>NUCLEOTIDE SEQUENCE [LARGE SCALE GENOMIC DNA]</scope>
    <source>
        <strain evidence="7 8">DSM 5895</strain>
    </source>
</reference>
<feature type="transmembrane region" description="Helical" evidence="4">
    <location>
        <begin position="144"/>
        <end position="162"/>
    </location>
</feature>
<comment type="subcellular location">
    <subcellularLocation>
        <location evidence="1">Cell membrane</location>
        <topology evidence="1">Multi-pass membrane protein</topology>
    </subcellularLocation>
</comment>
<dbReference type="PANTHER" id="PTHR43081">
    <property type="entry name" value="ADENYLATE CYCLASE, TERMINAL-DIFFERENTIATION SPECIFIC-RELATED"/>
    <property type="match status" value="1"/>
</dbReference>
<dbReference type="InterPro" id="IPR012675">
    <property type="entry name" value="Beta-grasp_dom_sf"/>
</dbReference>
<keyword evidence="8" id="KW-1185">Reference proteome</keyword>
<dbReference type="InterPro" id="IPR001054">
    <property type="entry name" value="A/G_cyclase"/>
</dbReference>
<dbReference type="Pfam" id="PF00111">
    <property type="entry name" value="Fer2"/>
    <property type="match status" value="1"/>
</dbReference>
<dbReference type="GO" id="GO:0035556">
    <property type="term" value="P:intracellular signal transduction"/>
    <property type="evidence" value="ECO:0007669"/>
    <property type="project" value="InterPro"/>
</dbReference>
<dbReference type="PANTHER" id="PTHR43081:SF17">
    <property type="entry name" value="BLL5647 PROTEIN"/>
    <property type="match status" value="1"/>
</dbReference>
<dbReference type="EC" id="4.6.1.1" evidence="7"/>
<name>A0A839ZD13_9HYPH</name>
<proteinExistence type="predicted"/>